<evidence type="ECO:0000256" key="1">
    <source>
        <dbReference type="SAM" id="MobiDB-lite"/>
    </source>
</evidence>
<feature type="compositionally biased region" description="Polar residues" evidence="1">
    <location>
        <begin position="294"/>
        <end position="309"/>
    </location>
</feature>
<comment type="caution">
    <text evidence="2">The sequence shown here is derived from an EMBL/GenBank/DDBJ whole genome shotgun (WGS) entry which is preliminary data.</text>
</comment>
<name>A0A9W9XNU1_9EURO</name>
<evidence type="ECO:0000313" key="2">
    <source>
        <dbReference type="EMBL" id="KAJ5496437.1"/>
    </source>
</evidence>
<evidence type="ECO:0008006" key="4">
    <source>
        <dbReference type="Google" id="ProtNLM"/>
    </source>
</evidence>
<organism evidence="2 3">
    <name type="scientific">Penicillium fimorum</name>
    <dbReference type="NCBI Taxonomy" id="1882269"/>
    <lineage>
        <taxon>Eukaryota</taxon>
        <taxon>Fungi</taxon>
        <taxon>Dikarya</taxon>
        <taxon>Ascomycota</taxon>
        <taxon>Pezizomycotina</taxon>
        <taxon>Eurotiomycetes</taxon>
        <taxon>Eurotiomycetidae</taxon>
        <taxon>Eurotiales</taxon>
        <taxon>Aspergillaceae</taxon>
        <taxon>Penicillium</taxon>
    </lineage>
</organism>
<reference evidence="2" key="2">
    <citation type="journal article" date="2023" name="IMA Fungus">
        <title>Comparative genomic study of the Penicillium genus elucidates a diverse pangenome and 15 lateral gene transfer events.</title>
        <authorList>
            <person name="Petersen C."/>
            <person name="Sorensen T."/>
            <person name="Nielsen M.R."/>
            <person name="Sondergaard T.E."/>
            <person name="Sorensen J.L."/>
            <person name="Fitzpatrick D.A."/>
            <person name="Frisvad J.C."/>
            <person name="Nielsen K.L."/>
        </authorList>
    </citation>
    <scope>NUCLEOTIDE SEQUENCE</scope>
    <source>
        <strain evidence="2">IBT 29495</strain>
    </source>
</reference>
<dbReference type="InterPro" id="IPR036389">
    <property type="entry name" value="RNase_III_sf"/>
</dbReference>
<keyword evidence="3" id="KW-1185">Reference proteome</keyword>
<accession>A0A9W9XNU1</accession>
<dbReference type="GO" id="GO:0006396">
    <property type="term" value="P:RNA processing"/>
    <property type="evidence" value="ECO:0007669"/>
    <property type="project" value="InterPro"/>
</dbReference>
<dbReference type="GO" id="GO:0004525">
    <property type="term" value="F:ribonuclease III activity"/>
    <property type="evidence" value="ECO:0007669"/>
    <property type="project" value="InterPro"/>
</dbReference>
<sequence>MGEASGDFIRKLVGCQELSESEIHIALTAAGVDELVPDGNRKLSQVGLGATGLLLDRSCASTDLSRDFTSKLKFRVNGTQHRADIAKRAGIDQHLRFDSRPGGRSSGVLALATSAIIGAIYLKTDSLESVARGLYALGVLDEHLDEFNFMEIFKNKHGDLLSMPSLIESDPAQTSEIGFVSQDATPFPEFVTLSDLGGVSNFEIFYNESGELEQSFQNGVSIIDPRSQPPLTEESDRPAEGRRVFDIIDSWVHRERHIGNFPDIRVLPQPAEQHSFPARFDAALMVSEELCQPDGSSGQFMNQQSITQRSPRKRKHTSGMELQKRKYKCVDSEFRSSLCQEAAMSLTLGLLRPEETYFRPDIEDKLLNLDPKLFSKLFQVGSSRSLVALRAALRHTREMGDQLQSVQSRRWVSRDLTNKERFKVIGEIEENAAFLQILRYNHILHFYRCNAKPVECSSDFAVTAAPYNELTGQPRTRGNPRNIGVATAVDKIMRNIFPDLEHSSDIYRRKRRAVLVCRKFGQRLHILAESFGDAVLSLIHFDRSGEVTSPVISEKIITAPADEVFGNFVKILEESQGDLLRKMSAAAKPAFEHLLYEDTRQQNLFALERQIPEDILKLPKGSQELQNLLQ</sequence>
<evidence type="ECO:0000313" key="3">
    <source>
        <dbReference type="Proteomes" id="UP001149954"/>
    </source>
</evidence>
<dbReference type="OrthoDB" id="67027at2759"/>
<feature type="region of interest" description="Disordered" evidence="1">
    <location>
        <begin position="294"/>
        <end position="321"/>
    </location>
</feature>
<proteinExistence type="predicted"/>
<reference evidence="2" key="1">
    <citation type="submission" date="2022-12" db="EMBL/GenBank/DDBJ databases">
        <authorList>
            <person name="Petersen C."/>
        </authorList>
    </citation>
    <scope>NUCLEOTIDE SEQUENCE</scope>
    <source>
        <strain evidence="2">IBT 29495</strain>
    </source>
</reference>
<dbReference type="AlphaFoldDB" id="A0A9W9XNU1"/>
<dbReference type="EMBL" id="JAPWDS010000005">
    <property type="protein sequence ID" value="KAJ5496437.1"/>
    <property type="molecule type" value="Genomic_DNA"/>
</dbReference>
<dbReference type="SUPFAM" id="SSF69065">
    <property type="entry name" value="RNase III domain-like"/>
    <property type="match status" value="1"/>
</dbReference>
<gene>
    <name evidence="2" type="ORF">N7463_008424</name>
</gene>
<protein>
    <recommendedName>
        <fullName evidence="4">RNase III domain-containing protein</fullName>
    </recommendedName>
</protein>
<dbReference type="Proteomes" id="UP001149954">
    <property type="component" value="Unassembled WGS sequence"/>
</dbReference>